<keyword evidence="7" id="KW-1185">Reference proteome</keyword>
<dbReference type="PANTHER" id="PTHR43596:SF1">
    <property type="entry name" value="ADP,ATP CARRIER PROTEIN"/>
    <property type="match status" value="1"/>
</dbReference>
<dbReference type="InterPro" id="IPR011701">
    <property type="entry name" value="MFS"/>
</dbReference>
<feature type="transmembrane region" description="Helical" evidence="4">
    <location>
        <begin position="147"/>
        <end position="166"/>
    </location>
</feature>
<proteinExistence type="predicted"/>
<evidence type="ECO:0000256" key="3">
    <source>
        <dbReference type="ARBA" id="ARBA00023136"/>
    </source>
</evidence>
<feature type="transmembrane region" description="Helical" evidence="4">
    <location>
        <begin position="20"/>
        <end position="39"/>
    </location>
</feature>
<dbReference type="EMBL" id="JAHXRI010000007">
    <property type="protein sequence ID" value="MBZ1350987.1"/>
    <property type="molecule type" value="Genomic_DNA"/>
</dbReference>
<evidence type="ECO:0000256" key="2">
    <source>
        <dbReference type="ARBA" id="ARBA00022989"/>
    </source>
</evidence>
<dbReference type="InterPro" id="IPR036259">
    <property type="entry name" value="MFS_trans_sf"/>
</dbReference>
<protein>
    <submittedName>
        <fullName evidence="6">MFS transporter</fullName>
    </submittedName>
</protein>
<evidence type="ECO:0000256" key="1">
    <source>
        <dbReference type="ARBA" id="ARBA00022692"/>
    </source>
</evidence>
<keyword evidence="3 4" id="KW-0472">Membrane</keyword>
<evidence type="ECO:0000313" key="7">
    <source>
        <dbReference type="Proteomes" id="UP000739565"/>
    </source>
</evidence>
<accession>A0A953N8S5</accession>
<dbReference type="RefSeq" id="WP_259661389.1">
    <property type="nucleotide sequence ID" value="NZ_JAHXRI010000007.1"/>
</dbReference>
<evidence type="ECO:0000256" key="4">
    <source>
        <dbReference type="SAM" id="Phobius"/>
    </source>
</evidence>
<feature type="transmembrane region" description="Helical" evidence="4">
    <location>
        <begin position="402"/>
        <end position="422"/>
    </location>
</feature>
<organism evidence="6 7">
    <name type="scientific">Zwartia hollandica</name>
    <dbReference type="NCBI Taxonomy" id="324606"/>
    <lineage>
        <taxon>Bacteria</taxon>
        <taxon>Pseudomonadati</taxon>
        <taxon>Pseudomonadota</taxon>
        <taxon>Betaproteobacteria</taxon>
        <taxon>Burkholderiales</taxon>
        <taxon>Alcaligenaceae</taxon>
        <taxon>Zwartia</taxon>
    </lineage>
</organism>
<feature type="domain" description="Major facilitator superfamily (MFS) profile" evidence="5">
    <location>
        <begin position="1"/>
        <end position="201"/>
    </location>
</feature>
<feature type="transmembrane region" description="Helical" evidence="4">
    <location>
        <begin position="178"/>
        <end position="196"/>
    </location>
</feature>
<feature type="transmembrane region" description="Helical" evidence="4">
    <location>
        <begin position="115"/>
        <end position="135"/>
    </location>
</feature>
<keyword evidence="2 4" id="KW-1133">Transmembrane helix</keyword>
<dbReference type="PROSITE" id="PS50850">
    <property type="entry name" value="MFS"/>
    <property type="match status" value="1"/>
</dbReference>
<dbReference type="PANTHER" id="PTHR43596">
    <property type="entry name" value="ADP,ATP CARRIER PROTEIN"/>
    <property type="match status" value="1"/>
</dbReference>
<dbReference type="SUPFAM" id="SSF103473">
    <property type="entry name" value="MFS general substrate transporter"/>
    <property type="match status" value="1"/>
</dbReference>
<comment type="caution">
    <text evidence="6">The sequence shown here is derived from an EMBL/GenBank/DDBJ whole genome shotgun (WGS) entry which is preliminary data.</text>
</comment>
<dbReference type="AlphaFoldDB" id="A0A953N8S5"/>
<dbReference type="GO" id="GO:0022857">
    <property type="term" value="F:transmembrane transporter activity"/>
    <property type="evidence" value="ECO:0007669"/>
    <property type="project" value="InterPro"/>
</dbReference>
<dbReference type="InterPro" id="IPR020846">
    <property type="entry name" value="MFS_dom"/>
</dbReference>
<evidence type="ECO:0000259" key="5">
    <source>
        <dbReference type="PROSITE" id="PS50850"/>
    </source>
</evidence>
<name>A0A953N8S5_9BURK</name>
<sequence length="436" mass="48150">MASLLQTFTNVRRDELSRTLVAGLFFFFVLSALMVVRPAREALGMQRGIEAIRWLFFGTLFVTLLVNPIFGWLVSRFKRQVFISTTYLFFATGLLVFYLLLVLSPTHVGQISGQVFYVWFSVFNLFATMLFWALMTDSFTKDQSERLFGAISLGGTLGAIFGPWLASQLAKPYGTASLLLVAAGFLVLATLCTWWMSTLRKSLHSHETTTTSDTQIDSALNNPIGGNAWAGLGAVLRSPFLLGISAYVLILAVVATLLYFTRLQMVAALALDTDTRTETFARIDFYTQVATFILQGFLTSHLIKRFGIAFTMALLPLTVIFGFVGLAVIGSLAALIAAEASFKAVQRGVMRPARETLFTNTAREERYKAKAFIDTFVYRGGDALGAQTEGLLKSLGMGLAGLAWFAVPLAVLWMALGLWLGSSPKHHFLNRRRNEK</sequence>
<evidence type="ECO:0000313" key="6">
    <source>
        <dbReference type="EMBL" id="MBZ1350987.1"/>
    </source>
</evidence>
<feature type="transmembrane region" description="Helical" evidence="4">
    <location>
        <begin position="313"/>
        <end position="338"/>
    </location>
</feature>
<gene>
    <name evidence="6" type="ORF">KZZ10_10055</name>
</gene>
<reference evidence="6" key="1">
    <citation type="submission" date="2021-07" db="EMBL/GenBank/DDBJ databases">
        <title>New genus and species of the family Alcaligenaceae.</title>
        <authorList>
            <person name="Hahn M.W."/>
        </authorList>
    </citation>
    <scope>NUCLEOTIDE SEQUENCE</scope>
    <source>
        <strain evidence="6">LF4-65</strain>
    </source>
</reference>
<keyword evidence="1 4" id="KW-0812">Transmembrane</keyword>
<feature type="transmembrane region" description="Helical" evidence="4">
    <location>
        <begin position="81"/>
        <end position="103"/>
    </location>
</feature>
<feature type="transmembrane region" description="Helical" evidence="4">
    <location>
        <begin position="51"/>
        <end position="75"/>
    </location>
</feature>
<feature type="transmembrane region" description="Helical" evidence="4">
    <location>
        <begin position="240"/>
        <end position="260"/>
    </location>
</feature>
<dbReference type="Proteomes" id="UP000739565">
    <property type="component" value="Unassembled WGS sequence"/>
</dbReference>
<dbReference type="Gene3D" id="1.20.1250.20">
    <property type="entry name" value="MFS general substrate transporter like domains"/>
    <property type="match status" value="1"/>
</dbReference>
<dbReference type="Pfam" id="PF07690">
    <property type="entry name" value="MFS_1"/>
    <property type="match status" value="1"/>
</dbReference>